<protein>
    <submittedName>
        <fullName evidence="2">Uncharacterized protein</fullName>
    </submittedName>
</protein>
<keyword evidence="3" id="KW-1185">Reference proteome</keyword>
<dbReference type="EMBL" id="JABFAA010000001">
    <property type="protein sequence ID" value="MBA0674808.1"/>
    <property type="molecule type" value="Genomic_DNA"/>
</dbReference>
<gene>
    <name evidence="2" type="ORF">Goari_016384</name>
</gene>
<dbReference type="AlphaFoldDB" id="A0A7J8WIE6"/>
<proteinExistence type="predicted"/>
<dbReference type="PANTHER" id="PTHR19241">
    <property type="entry name" value="ATP-BINDING CASSETTE TRANSPORTER"/>
    <property type="match status" value="1"/>
</dbReference>
<keyword evidence="1" id="KW-0813">Transport</keyword>
<sequence>MAEGKIVYQGPRSEVQEFFEYCGFRCPQRKGLADFLQEVCTLRKRSSTILVA</sequence>
<evidence type="ECO:0000313" key="3">
    <source>
        <dbReference type="Proteomes" id="UP000593577"/>
    </source>
</evidence>
<evidence type="ECO:0000256" key="1">
    <source>
        <dbReference type="ARBA" id="ARBA00022448"/>
    </source>
</evidence>
<reference evidence="2 3" key="1">
    <citation type="journal article" date="2019" name="Genome Biol. Evol.">
        <title>Insights into the evolution of the New World diploid cottons (Gossypium, subgenus Houzingenia) based on genome sequencing.</title>
        <authorList>
            <person name="Grover C.E."/>
            <person name="Arick M.A. 2nd"/>
            <person name="Thrash A."/>
            <person name="Conover J.L."/>
            <person name="Sanders W.S."/>
            <person name="Peterson D.G."/>
            <person name="Frelichowski J.E."/>
            <person name="Scheffler J.A."/>
            <person name="Scheffler B.E."/>
            <person name="Wendel J.F."/>
        </authorList>
    </citation>
    <scope>NUCLEOTIDE SEQUENCE [LARGE SCALE GENOMIC DNA]</scope>
    <source>
        <strain evidence="2">185</strain>
        <tissue evidence="2">Leaf</tissue>
    </source>
</reference>
<accession>A0A7J8WIE6</accession>
<name>A0A7J8WIE6_GOSAI</name>
<dbReference type="Proteomes" id="UP000593577">
    <property type="component" value="Unassembled WGS sequence"/>
</dbReference>
<comment type="caution">
    <text evidence="2">The sequence shown here is derived from an EMBL/GenBank/DDBJ whole genome shotgun (WGS) entry which is preliminary data.</text>
</comment>
<evidence type="ECO:0000313" key="2">
    <source>
        <dbReference type="EMBL" id="MBA0674808.1"/>
    </source>
</evidence>
<organism evidence="2 3">
    <name type="scientific">Gossypium aridum</name>
    <name type="common">American cotton</name>
    <name type="synonym">Erioxylum aridum</name>
    <dbReference type="NCBI Taxonomy" id="34290"/>
    <lineage>
        <taxon>Eukaryota</taxon>
        <taxon>Viridiplantae</taxon>
        <taxon>Streptophyta</taxon>
        <taxon>Embryophyta</taxon>
        <taxon>Tracheophyta</taxon>
        <taxon>Spermatophyta</taxon>
        <taxon>Magnoliopsida</taxon>
        <taxon>eudicotyledons</taxon>
        <taxon>Gunneridae</taxon>
        <taxon>Pentapetalae</taxon>
        <taxon>rosids</taxon>
        <taxon>malvids</taxon>
        <taxon>Malvales</taxon>
        <taxon>Malvaceae</taxon>
        <taxon>Malvoideae</taxon>
        <taxon>Gossypium</taxon>
    </lineage>
</organism>